<gene>
    <name evidence="3" type="ORF">MNOR_LOCUS6991</name>
</gene>
<evidence type="ECO:0000313" key="3">
    <source>
        <dbReference type="EMBL" id="CAL4068110.1"/>
    </source>
</evidence>
<keyword evidence="1" id="KW-0175">Coiled coil</keyword>
<dbReference type="EMBL" id="CAXKWB010002993">
    <property type="protein sequence ID" value="CAL4068110.1"/>
    <property type="molecule type" value="Genomic_DNA"/>
</dbReference>
<dbReference type="AlphaFoldDB" id="A0AAV2Q2K9"/>
<keyword evidence="2" id="KW-0472">Membrane</keyword>
<comment type="caution">
    <text evidence="3">The sequence shown here is derived from an EMBL/GenBank/DDBJ whole genome shotgun (WGS) entry which is preliminary data.</text>
</comment>
<evidence type="ECO:0000256" key="2">
    <source>
        <dbReference type="SAM" id="Phobius"/>
    </source>
</evidence>
<keyword evidence="4" id="KW-1185">Reference proteome</keyword>
<reference evidence="3 4" key="1">
    <citation type="submission" date="2024-05" db="EMBL/GenBank/DDBJ databases">
        <authorList>
            <person name="Wallberg A."/>
        </authorList>
    </citation>
    <scope>NUCLEOTIDE SEQUENCE [LARGE SCALE GENOMIC DNA]</scope>
</reference>
<evidence type="ECO:0000256" key="1">
    <source>
        <dbReference type="SAM" id="Coils"/>
    </source>
</evidence>
<sequence length="126" mass="13534">MNMDSTRHGICGFPMNYLLILALGMGVVVLKQQNRAFSEQIQDIVKKSAQEQQQGLAQCDGEKVAIQESLNKATSQNEQIQKKTVEIGKSIEDADKELEVLKKAKSDLQSALTTAAAAVATAAAAT</sequence>
<name>A0AAV2Q2K9_MEGNR</name>
<organism evidence="3 4">
    <name type="scientific">Meganyctiphanes norvegica</name>
    <name type="common">Northern krill</name>
    <name type="synonym">Thysanopoda norvegica</name>
    <dbReference type="NCBI Taxonomy" id="48144"/>
    <lineage>
        <taxon>Eukaryota</taxon>
        <taxon>Metazoa</taxon>
        <taxon>Ecdysozoa</taxon>
        <taxon>Arthropoda</taxon>
        <taxon>Crustacea</taxon>
        <taxon>Multicrustacea</taxon>
        <taxon>Malacostraca</taxon>
        <taxon>Eumalacostraca</taxon>
        <taxon>Eucarida</taxon>
        <taxon>Euphausiacea</taxon>
        <taxon>Euphausiidae</taxon>
        <taxon>Meganyctiphanes</taxon>
    </lineage>
</organism>
<proteinExistence type="predicted"/>
<protein>
    <submittedName>
        <fullName evidence="3">Uncharacterized protein</fullName>
    </submittedName>
</protein>
<feature type="coiled-coil region" evidence="1">
    <location>
        <begin position="63"/>
        <end position="111"/>
    </location>
</feature>
<evidence type="ECO:0000313" key="4">
    <source>
        <dbReference type="Proteomes" id="UP001497623"/>
    </source>
</evidence>
<accession>A0AAV2Q2K9</accession>
<keyword evidence="2" id="KW-1133">Transmembrane helix</keyword>
<dbReference type="Proteomes" id="UP001497623">
    <property type="component" value="Unassembled WGS sequence"/>
</dbReference>
<keyword evidence="2" id="KW-0812">Transmembrane</keyword>
<feature type="transmembrane region" description="Helical" evidence="2">
    <location>
        <begin position="12"/>
        <end position="30"/>
    </location>
</feature>